<gene>
    <name evidence="1" type="ORF">LWI28_016023</name>
</gene>
<dbReference type="Pfam" id="PF08284">
    <property type="entry name" value="RVP_2"/>
    <property type="match status" value="1"/>
</dbReference>
<dbReference type="InterPro" id="IPR021109">
    <property type="entry name" value="Peptidase_aspartic_dom_sf"/>
</dbReference>
<reference evidence="1" key="2">
    <citation type="submission" date="2023-02" db="EMBL/GenBank/DDBJ databases">
        <authorList>
            <person name="Swenson N.G."/>
            <person name="Wegrzyn J.L."/>
            <person name="Mcevoy S.L."/>
        </authorList>
    </citation>
    <scope>NUCLEOTIDE SEQUENCE</scope>
    <source>
        <strain evidence="1">91603</strain>
        <tissue evidence="1">Leaf</tissue>
    </source>
</reference>
<dbReference type="EMBL" id="JAJSOW010000106">
    <property type="protein sequence ID" value="KAI9161285.1"/>
    <property type="molecule type" value="Genomic_DNA"/>
</dbReference>
<name>A0AAD5IEI3_ACENE</name>
<dbReference type="AlphaFoldDB" id="A0AAD5IEI3"/>
<dbReference type="Gene3D" id="2.40.70.10">
    <property type="entry name" value="Acid Proteases"/>
    <property type="match status" value="1"/>
</dbReference>
<sequence>MQSRGRKFTVLHIRNNGVRAFKARMITGTVARRGRGMMMLKRKSYLYVTLVVKSMGESALERLVHVSNVGSLEAEASPSVVSGIVPISEHLAFVLFDSGSTHSFVSHTFARKIDCVPDMLKTKLCVATLSGESLYAKEFLKSCRIQIESKVLEADLIILDMRDLDIIFGMDWLSAYHANVKCFEKVVVFNPPGEHEFSFIGISLGSFPRLISSLQARKYLRKGCEGYSASVMDTKEGGVELPDVPVVNEFPDVFPDDLSCIPPDGEIEFTIDLVPVLTIPGGTGGYVIYSDASHKGLGCVLMQNGRVVAYAFEAL</sequence>
<dbReference type="PANTHER" id="PTHR15503:SF45">
    <property type="entry name" value="RNA-DIRECTED DNA POLYMERASE HOMOLOG"/>
    <property type="match status" value="1"/>
</dbReference>
<proteinExistence type="predicted"/>
<evidence type="ECO:0000313" key="2">
    <source>
        <dbReference type="Proteomes" id="UP001064489"/>
    </source>
</evidence>
<reference evidence="1" key="1">
    <citation type="journal article" date="2022" name="Plant J.">
        <title>Strategies of tolerance reflected in two North American maple genomes.</title>
        <authorList>
            <person name="McEvoy S.L."/>
            <person name="Sezen U.U."/>
            <person name="Trouern-Trend A."/>
            <person name="McMahon S.M."/>
            <person name="Schaberg P.G."/>
            <person name="Yang J."/>
            <person name="Wegrzyn J.L."/>
            <person name="Swenson N.G."/>
        </authorList>
    </citation>
    <scope>NUCLEOTIDE SEQUENCE</scope>
    <source>
        <strain evidence="1">91603</strain>
    </source>
</reference>
<evidence type="ECO:0000313" key="1">
    <source>
        <dbReference type="EMBL" id="KAI9161285.1"/>
    </source>
</evidence>
<dbReference type="PANTHER" id="PTHR15503">
    <property type="entry name" value="LDOC1 RELATED"/>
    <property type="match status" value="1"/>
</dbReference>
<comment type="caution">
    <text evidence="1">The sequence shown here is derived from an EMBL/GenBank/DDBJ whole genome shotgun (WGS) entry which is preliminary data.</text>
</comment>
<dbReference type="CDD" id="cd00303">
    <property type="entry name" value="retropepsin_like"/>
    <property type="match status" value="1"/>
</dbReference>
<accession>A0AAD5IEI3</accession>
<dbReference type="SUPFAM" id="SSF50630">
    <property type="entry name" value="Acid proteases"/>
    <property type="match status" value="1"/>
</dbReference>
<protein>
    <submittedName>
        <fullName evidence="1">Uncharacterized protein</fullName>
    </submittedName>
</protein>
<organism evidence="1 2">
    <name type="scientific">Acer negundo</name>
    <name type="common">Box elder</name>
    <dbReference type="NCBI Taxonomy" id="4023"/>
    <lineage>
        <taxon>Eukaryota</taxon>
        <taxon>Viridiplantae</taxon>
        <taxon>Streptophyta</taxon>
        <taxon>Embryophyta</taxon>
        <taxon>Tracheophyta</taxon>
        <taxon>Spermatophyta</taxon>
        <taxon>Magnoliopsida</taxon>
        <taxon>eudicotyledons</taxon>
        <taxon>Gunneridae</taxon>
        <taxon>Pentapetalae</taxon>
        <taxon>rosids</taxon>
        <taxon>malvids</taxon>
        <taxon>Sapindales</taxon>
        <taxon>Sapindaceae</taxon>
        <taxon>Hippocastanoideae</taxon>
        <taxon>Acereae</taxon>
        <taxon>Acer</taxon>
    </lineage>
</organism>
<dbReference type="InterPro" id="IPR032567">
    <property type="entry name" value="RTL1-rel"/>
</dbReference>
<keyword evidence="2" id="KW-1185">Reference proteome</keyword>
<dbReference type="Proteomes" id="UP001064489">
    <property type="component" value="Chromosome 2"/>
</dbReference>